<feature type="compositionally biased region" description="Pro residues" evidence="1">
    <location>
        <begin position="55"/>
        <end position="70"/>
    </location>
</feature>
<dbReference type="NCBIfam" id="NF038353">
    <property type="entry name" value="FxLYD_dom"/>
    <property type="match status" value="1"/>
</dbReference>
<evidence type="ECO:0000256" key="2">
    <source>
        <dbReference type="SAM" id="Phobius"/>
    </source>
</evidence>
<dbReference type="InterPro" id="IPR011723">
    <property type="entry name" value="Znf/thioredoxin_put"/>
</dbReference>
<feature type="domain" description="Zinc finger/thioredoxin putative" evidence="3">
    <location>
        <begin position="1"/>
        <end position="35"/>
    </location>
</feature>
<keyword evidence="2" id="KW-0472">Membrane</keyword>
<proteinExistence type="predicted"/>
<reference evidence="4 5" key="1">
    <citation type="submission" date="2016-07" db="EMBL/GenBank/DDBJ databases">
        <authorList>
            <person name="Lefevre C.T."/>
        </authorList>
    </citation>
    <scope>NUCLEOTIDE SEQUENCE [LARGE SCALE GENOMIC DNA]</scope>
    <source>
        <strain evidence="4">PR1</strain>
    </source>
</reference>
<dbReference type="Pfam" id="PF13717">
    <property type="entry name" value="Zn_ribbon_4"/>
    <property type="match status" value="1"/>
</dbReference>
<feature type="compositionally biased region" description="Acidic residues" evidence="1">
    <location>
        <begin position="87"/>
        <end position="107"/>
    </location>
</feature>
<evidence type="ECO:0000313" key="5">
    <source>
        <dbReference type="Proteomes" id="UP000231658"/>
    </source>
</evidence>
<keyword evidence="5" id="KW-1185">Reference proteome</keyword>
<dbReference type="Pfam" id="PF11906">
    <property type="entry name" value="DUF3426"/>
    <property type="match status" value="1"/>
</dbReference>
<feature type="region of interest" description="Disordered" evidence="1">
    <location>
        <begin position="50"/>
        <end position="136"/>
    </location>
</feature>
<dbReference type="NCBIfam" id="TIGR02098">
    <property type="entry name" value="MJ0042_CXXC"/>
    <property type="match status" value="1"/>
</dbReference>
<gene>
    <name evidence="4" type="ORF">MTBPR1_40151</name>
</gene>
<dbReference type="Proteomes" id="UP000231658">
    <property type="component" value="Unassembled WGS sequence"/>
</dbReference>
<evidence type="ECO:0000256" key="1">
    <source>
        <dbReference type="SAM" id="MobiDB-lite"/>
    </source>
</evidence>
<accession>A0A1C3RIN1</accession>
<name>A0A1C3RIN1_9PROT</name>
<dbReference type="OrthoDB" id="7159357at2"/>
<dbReference type="STRING" id="1867952.MTBPR1_40151"/>
<feature type="transmembrane region" description="Helical" evidence="2">
    <location>
        <begin position="184"/>
        <end position="205"/>
    </location>
</feature>
<dbReference type="AlphaFoldDB" id="A0A1C3RIN1"/>
<sequence length="337" mass="37465">MIVSCPSCSAHYSVPLNALGEDGRTLRCAKCGHSWEQLPYDDTVLDLNEHEETAAPPPPPPAPKPIVIPDPEPEPEPEPEPVFAPEPEPEPEPEPAFEPEPEPELEATPEPVSASDSFDTEDMPSDEELNDIFGDTDDIEPMESMAESMYSSDDVLDDVGDSDDIPDVFTAPVRLKEKKKKGGFFKFLFWLIVLIGILGSGVHFGRPYVMQYVPQAGDYYKIYDEYFGMAQEMMGMKPKLSEMMQIRDVHSSRRKEGNDDILVIAGDVGNISETTQMIPQLRVSLYDATDQEVQFVVVDTKDKEVASGGTTPFEALIKNPVSSARRLQVTFMEAEMK</sequence>
<dbReference type="InterPro" id="IPR047676">
    <property type="entry name" value="FxLYD_dom"/>
</dbReference>
<evidence type="ECO:0000259" key="3">
    <source>
        <dbReference type="Pfam" id="PF13717"/>
    </source>
</evidence>
<dbReference type="EMBL" id="FLYE01000034">
    <property type="protein sequence ID" value="SCA57128.1"/>
    <property type="molecule type" value="Genomic_DNA"/>
</dbReference>
<feature type="compositionally biased region" description="Acidic residues" evidence="1">
    <location>
        <begin position="118"/>
        <end position="136"/>
    </location>
</feature>
<evidence type="ECO:0000313" key="4">
    <source>
        <dbReference type="EMBL" id="SCA57128.1"/>
    </source>
</evidence>
<organism evidence="4 5">
    <name type="scientific">Candidatus Terasakiella magnetica</name>
    <dbReference type="NCBI Taxonomy" id="1867952"/>
    <lineage>
        <taxon>Bacteria</taxon>
        <taxon>Pseudomonadati</taxon>
        <taxon>Pseudomonadota</taxon>
        <taxon>Alphaproteobacteria</taxon>
        <taxon>Rhodospirillales</taxon>
        <taxon>Terasakiellaceae</taxon>
        <taxon>Terasakiella</taxon>
    </lineage>
</organism>
<dbReference type="InterPro" id="IPR021834">
    <property type="entry name" value="DUF3426"/>
</dbReference>
<keyword evidence="2" id="KW-1133">Transmembrane helix</keyword>
<keyword evidence="2" id="KW-0812">Transmembrane</keyword>
<dbReference type="RefSeq" id="WP_083223055.1">
    <property type="nucleotide sequence ID" value="NZ_FLYE01000034.1"/>
</dbReference>
<protein>
    <recommendedName>
        <fullName evidence="3">Zinc finger/thioredoxin putative domain-containing protein</fullName>
    </recommendedName>
</protein>